<accession>A0ACC6U1S2</accession>
<evidence type="ECO:0000313" key="1">
    <source>
        <dbReference type="EMBL" id="MEX3933625.1"/>
    </source>
</evidence>
<proteinExistence type="predicted"/>
<evidence type="ECO:0000313" key="2">
    <source>
        <dbReference type="Proteomes" id="UP001558850"/>
    </source>
</evidence>
<protein>
    <submittedName>
        <fullName evidence="1">Sigma-54 interaction domain-containing protein</fullName>
    </submittedName>
</protein>
<organism evidence="1 2">
    <name type="scientific">Paraburkholderia phymatum</name>
    <dbReference type="NCBI Taxonomy" id="148447"/>
    <lineage>
        <taxon>Bacteria</taxon>
        <taxon>Pseudomonadati</taxon>
        <taxon>Pseudomonadota</taxon>
        <taxon>Betaproteobacteria</taxon>
        <taxon>Burkholderiales</taxon>
        <taxon>Burkholderiaceae</taxon>
        <taxon>Paraburkholderia</taxon>
    </lineage>
</organism>
<reference evidence="1" key="1">
    <citation type="submission" date="2024-07" db="EMBL/GenBank/DDBJ databases">
        <title>A survey of Mimosa microsymbionts across Brazilian biomes reveals a high diversity of Paraburkholderia nodulating endemic species, but also that Cupriavidus is common as a symbiont of widespread species.</title>
        <authorList>
            <person name="Rouws L."/>
            <person name="Barauna A."/>
            <person name="Beukes C."/>
            <person name="Rouws J.R.C."/>
            <person name="De Faria S.M."/>
            <person name="Gross E."/>
            <person name="Bueno Dos Reis Junior F."/>
            <person name="Simon M.F."/>
            <person name="Maluk M."/>
            <person name="Odee D.W."/>
            <person name="Kenicer G."/>
            <person name="Young J.P.W."/>
            <person name="Reis V.M."/>
            <person name="Zilli J."/>
            <person name="James E.K."/>
        </authorList>
    </citation>
    <scope>NUCLEOTIDE SEQUENCE</scope>
    <source>
        <strain evidence="1">EG181B</strain>
    </source>
</reference>
<keyword evidence="2" id="KW-1185">Reference proteome</keyword>
<name>A0ACC6U1S2_9BURK</name>
<dbReference type="EMBL" id="JBFRCH010000008">
    <property type="protein sequence ID" value="MEX3933625.1"/>
    <property type="molecule type" value="Genomic_DNA"/>
</dbReference>
<gene>
    <name evidence="1" type="ORF">AB4Y32_17760</name>
</gene>
<comment type="caution">
    <text evidence="1">The sequence shown here is derived from an EMBL/GenBank/DDBJ whole genome shotgun (WGS) entry which is preliminary data.</text>
</comment>
<sequence>MMNDWSGLPATYSDVLRRAMDSLFRTFENFSEGTFIVDADARVVWINKRYAARFGFADPQQAIGRDCEAVIPNSLMREVVMTGKPILLDILETDREPLVVTRLPLKDDAGKTVGAVGFALFDEMKALTPLFSHYSRVQQELIATRQSLAQARRAKYTFGSFVGTSAASLEVKRQARRASQVDSPVLLLGETGTGKELLAHAIHGASARSTKPLVTVNVAAIPDALLEVEFFGAAAGAYTGADRKGRVGKFELADGGTLFLDEIGDMPLPLQGKLLRVLQDREFEPLGSNRIVRADVRIIAATSADLPALVAEGRFRPDLFYRLNVLTIRAPALRERQTDIEALAYTILEDLSTQVRGSHFELQDDALRLLCAYDWPGNVRELRNTLERAVMLSDSERIDARALAPFIGPLRGQAAFEPPASVSEEASAATAKSNDAPPQQWADAMAAFEKRFICDALRACNGRVTEAAARIGMGRATLYKKIAAYGIDV</sequence>
<dbReference type="Proteomes" id="UP001558850">
    <property type="component" value="Unassembled WGS sequence"/>
</dbReference>